<reference evidence="2" key="1">
    <citation type="submission" date="2022-11" db="UniProtKB">
        <authorList>
            <consortium name="WormBaseParasite"/>
        </authorList>
    </citation>
    <scope>IDENTIFICATION</scope>
</reference>
<dbReference type="Proteomes" id="UP000887564">
    <property type="component" value="Unplaced"/>
</dbReference>
<dbReference type="AlphaFoldDB" id="A0A914RSA2"/>
<dbReference type="WBParaSite" id="PEQ_0000919301-mRNA-1">
    <property type="protein sequence ID" value="PEQ_0000919301-mRNA-1"/>
    <property type="gene ID" value="PEQ_0000919301"/>
</dbReference>
<dbReference type="InterPro" id="IPR027417">
    <property type="entry name" value="P-loop_NTPase"/>
</dbReference>
<keyword evidence="1" id="KW-1185">Reference proteome</keyword>
<evidence type="ECO:0000313" key="2">
    <source>
        <dbReference type="WBParaSite" id="PEQ_0000919301-mRNA-1"/>
    </source>
</evidence>
<accession>A0A914RSA2</accession>
<proteinExistence type="predicted"/>
<evidence type="ECO:0000313" key="1">
    <source>
        <dbReference type="Proteomes" id="UP000887564"/>
    </source>
</evidence>
<sequence length="40" mass="4347">MLMDLQLGDKRNELVDTLSGGMKRRLSVAIAFIGGKLVCP</sequence>
<organism evidence="1 2">
    <name type="scientific">Parascaris equorum</name>
    <name type="common">Equine roundworm</name>
    <dbReference type="NCBI Taxonomy" id="6256"/>
    <lineage>
        <taxon>Eukaryota</taxon>
        <taxon>Metazoa</taxon>
        <taxon>Ecdysozoa</taxon>
        <taxon>Nematoda</taxon>
        <taxon>Chromadorea</taxon>
        <taxon>Rhabditida</taxon>
        <taxon>Spirurina</taxon>
        <taxon>Ascaridomorpha</taxon>
        <taxon>Ascaridoidea</taxon>
        <taxon>Ascarididae</taxon>
        <taxon>Parascaris</taxon>
    </lineage>
</organism>
<protein>
    <submittedName>
        <fullName evidence="2">ABC transporter domain-containing protein</fullName>
    </submittedName>
</protein>
<dbReference type="Gene3D" id="3.40.50.300">
    <property type="entry name" value="P-loop containing nucleotide triphosphate hydrolases"/>
    <property type="match status" value="1"/>
</dbReference>
<name>A0A914RSA2_PAREQ</name>
<dbReference type="SUPFAM" id="SSF52540">
    <property type="entry name" value="P-loop containing nucleoside triphosphate hydrolases"/>
    <property type="match status" value="1"/>
</dbReference>